<comment type="similarity">
    <text evidence="9">Belongs to the TRAFAC class myosin-kinesin ATPase superfamily. Kinesin family.</text>
</comment>
<feature type="compositionally biased region" description="Low complexity" evidence="11">
    <location>
        <begin position="436"/>
        <end position="445"/>
    </location>
</feature>
<feature type="compositionally biased region" description="Polar residues" evidence="11">
    <location>
        <begin position="871"/>
        <end position="882"/>
    </location>
</feature>
<dbReference type="PRINTS" id="PR00380">
    <property type="entry name" value="KINESINHEAVY"/>
</dbReference>
<proteinExistence type="inferred from homology"/>
<feature type="compositionally biased region" description="Basic residues" evidence="11">
    <location>
        <begin position="1593"/>
        <end position="1610"/>
    </location>
</feature>
<dbReference type="FunFam" id="3.40.850.10:FF:000015">
    <property type="entry name" value="Kinesin family member 26A"/>
    <property type="match status" value="1"/>
</dbReference>
<evidence type="ECO:0000313" key="14">
    <source>
        <dbReference type="Proteomes" id="UP000261420"/>
    </source>
</evidence>
<keyword evidence="8" id="KW-0206">Cytoskeleton</keyword>
<name>A0A3B4UU73_SERDU</name>
<keyword evidence="10" id="KW-0175">Coiled coil</keyword>
<feature type="compositionally biased region" description="Low complexity" evidence="11">
    <location>
        <begin position="636"/>
        <end position="649"/>
    </location>
</feature>
<dbReference type="PANTHER" id="PTHR21608">
    <property type="entry name" value="KINESIN-LIKE PROTEIN CG14535"/>
    <property type="match status" value="1"/>
</dbReference>
<evidence type="ECO:0000256" key="1">
    <source>
        <dbReference type="ARBA" id="ARBA00004245"/>
    </source>
</evidence>
<feature type="binding site" evidence="9">
    <location>
        <begin position="367"/>
        <end position="374"/>
    </location>
    <ligand>
        <name>ATP</name>
        <dbReference type="ChEBI" id="CHEBI:30616"/>
    </ligand>
</feature>
<evidence type="ECO:0000256" key="4">
    <source>
        <dbReference type="ARBA" id="ARBA00022701"/>
    </source>
</evidence>
<feature type="region of interest" description="Disordered" evidence="11">
    <location>
        <begin position="1287"/>
        <end position="1309"/>
    </location>
</feature>
<keyword evidence="3" id="KW-0597">Phosphoprotein</keyword>
<evidence type="ECO:0000256" key="8">
    <source>
        <dbReference type="ARBA" id="ARBA00023212"/>
    </source>
</evidence>
<keyword evidence="14" id="KW-1185">Reference proteome</keyword>
<reference evidence="13" key="2">
    <citation type="submission" date="2025-09" db="UniProtKB">
        <authorList>
            <consortium name="Ensembl"/>
        </authorList>
    </citation>
    <scope>IDENTIFICATION</scope>
</reference>
<keyword evidence="7 9" id="KW-0505">Motor protein</keyword>
<keyword evidence="6 9" id="KW-0067">ATP-binding</keyword>
<dbReference type="STRING" id="41447.ENSSDUP00000021929"/>
<dbReference type="OMA" id="CNSHMLF"/>
<dbReference type="Proteomes" id="UP000261420">
    <property type="component" value="Unplaced"/>
</dbReference>
<feature type="compositionally biased region" description="Polar residues" evidence="11">
    <location>
        <begin position="1525"/>
        <end position="1538"/>
    </location>
</feature>
<dbReference type="InterPro" id="IPR036961">
    <property type="entry name" value="Kinesin_motor_dom_sf"/>
</dbReference>
<feature type="compositionally biased region" description="Low complexity" evidence="11">
    <location>
        <begin position="668"/>
        <end position="686"/>
    </location>
</feature>
<feature type="compositionally biased region" description="Low complexity" evidence="11">
    <location>
        <begin position="1396"/>
        <end position="1420"/>
    </location>
</feature>
<feature type="region of interest" description="Disordered" evidence="11">
    <location>
        <begin position="1112"/>
        <end position="1185"/>
    </location>
</feature>
<feature type="region of interest" description="Disordered" evidence="11">
    <location>
        <begin position="1019"/>
        <end position="1042"/>
    </location>
</feature>
<feature type="compositionally biased region" description="Polar residues" evidence="11">
    <location>
        <begin position="797"/>
        <end position="824"/>
    </location>
</feature>
<feature type="region of interest" description="Disordered" evidence="11">
    <location>
        <begin position="1235"/>
        <end position="1270"/>
    </location>
</feature>
<dbReference type="SMART" id="SM00129">
    <property type="entry name" value="KISc"/>
    <property type="match status" value="1"/>
</dbReference>
<dbReference type="GO" id="GO:0007018">
    <property type="term" value="P:microtubule-based movement"/>
    <property type="evidence" value="ECO:0007669"/>
    <property type="project" value="InterPro"/>
</dbReference>
<sequence length="1781" mass="187506">SHPLSLSPSVSPSLSRSLSPTLSPSPSLTLSPSPSLTLSPSPSLTLSPSPSLTLSPSPSLTLSPSPSLTLSPSPSLTLSPSPSLTLSPSPSLTLSPSPSLTLSPSPSLTLSPSPSLTLSPSPSLTLSPSPSLTLSPSPSLTLSPSPSLTLSPSPSLTLSPSPSLTLSPSPSLTLSPSPSLTLSPSPSLTLSPSPSLTLSPSPSLTLSPSPSLTLSPSPSLTLSPSPSLTLSPSPSAPGPLLYTGGFSGALQLSPPAVPPCLLRAGSKVKDTPGMGKVRVMVRICSVYSSESSESMSFLKVDGRKKQLSLCETSGGGQRRSLASAPKTFTFDAVFSLDSSQAEVCSGTVAEVIQSVVNGADGCIFCFGHANLGKTYTMIGRDCSTQSLGVAPTAISWLFKVIEERREKAGARLSVRVSAVEISGREETLTDLLARLSSSPSSSSSSGGQQEAPGPAVSLREDPVCGSQLQNQTELRANNAERAAFFLDAALAERRSSRAPSDQEARRNSHFLFTLHLYQERLDKSSKAAMSGRSRLHLLDLGSCETDISRTREGGGGQCLSLSALGNVILALANGAKHVPYRDSKLTMLLSESLGNINCRTTMIAHISDSPANYMETLTTVQLASRIHHMRKKKSKYASSSSGGESSCEEGPSHRPPHLRSFHPRTVALDPDTPLLLSSDPDYSSSSEHSCDTVIYIGPGGTAILDRDLSDNEGPPSFVPIIPSLNKKRVKDTPRSDGDHFKCNTFAELQERLDCIDGSEGPATFGTEGKAAQAAALRTGATKPTEVTSQPKSDKNSSQRVLESTPTACTNKPDQEQSKISSAGLDTSKRTSADGEKLSATPFQPGVVRQSGTEPVVREKVYLKGGGPKPSASPSLPRTSRAASQPGEVVARTPPVGMSQQAGPMELNNLRASLLGRCLDRDFLRTTVTLQQPVELNGEDELVFTVVEELPHGLVPDNGHPSNLLSFNSDCSLEAFASGSRPVSIISSINDEYDAYTSQQGAMGPGDDVGTYFQEMFSRRGSEQSSIGSRPSEETADSNASTLTSPSIFHTQQFLQHGIKSSLNDSGVCFSELDSNPATPNKPSFTKCPPSPDSTKASLKGSLKVRANTLNSSLSTQIPHHASHSSLPRKTKPTSSAGVGCSKQEGRHDDFLLQGRNSNSVPRPPKAQVSSSGQRVVDGCEKSSSRRGDTLIKLPRLTRGATTLGTVSIPQSSESKWGHETTSVAGTLRFASLGKKSNGQRTNTISKSGSGNISPSALKTSSDIGKSSFPKTSTSVEEFTARLRADSFSHRTSSLKTEHGSARTSSSLKARKADSSKYYGSLLSLERCDSQAFAGSKSELFRDSSAAAVGGNSRSNRSVSRLGVPASTSTSASSSQVSPGIFATTSKLGQVRVSGSSRAAVSGGLKVRTLSTSSSKSLSSSPKPPDNAAGRNPSLPLTSKSPARSGIGAKTGRGTIMGTKQAISRAANSRVSELAAGSPRKQLSRGHGLTGSDATDSGTSSVSGSPVNTPIPSPYSKITAPRRPQRYSSGHGSDNSSILSGELPPAMGRTALFYHSGGSSGYESMIRDSETTGSTSSAHDSMSESGVSSSSRSRVSKSPKKRGNGFLRRRLIPAPLPDPSSLSRKVGGQWVDVPPLGGTLKEPFEIKVYEIDDVERLQRGREVVTGSEVRQGLLYFNARLRMLERRQQQIRELRSKHERLKVELEEAKSRLMLRPDRWSGEFDVDQGLDRESQEYLEALAQATADLEYCVNLCKSHVMMETCFDIAVTTAAAVQGGQQEVEV</sequence>
<evidence type="ECO:0000256" key="10">
    <source>
        <dbReference type="SAM" id="Coils"/>
    </source>
</evidence>
<evidence type="ECO:0000256" key="7">
    <source>
        <dbReference type="ARBA" id="ARBA00023175"/>
    </source>
</evidence>
<keyword evidence="4" id="KW-0493">Microtubule</keyword>
<evidence type="ECO:0000256" key="2">
    <source>
        <dbReference type="ARBA" id="ARBA00022490"/>
    </source>
</evidence>
<evidence type="ECO:0000256" key="5">
    <source>
        <dbReference type="ARBA" id="ARBA00022741"/>
    </source>
</evidence>
<feature type="compositionally biased region" description="Basic residues" evidence="11">
    <location>
        <begin position="1120"/>
        <end position="1131"/>
    </location>
</feature>
<dbReference type="InterPro" id="IPR027417">
    <property type="entry name" value="P-loop_NTPase"/>
</dbReference>
<feature type="region of interest" description="Disordered" evidence="11">
    <location>
        <begin position="1073"/>
        <end position="1098"/>
    </location>
</feature>
<evidence type="ECO:0000256" key="6">
    <source>
        <dbReference type="ARBA" id="ARBA00022840"/>
    </source>
</evidence>
<keyword evidence="2" id="KW-0963">Cytoplasm</keyword>
<dbReference type="GO" id="GO:0048731">
    <property type="term" value="P:system development"/>
    <property type="evidence" value="ECO:0007669"/>
    <property type="project" value="UniProtKB-ARBA"/>
</dbReference>
<dbReference type="Ensembl" id="ENSSDUT00000022337.1">
    <property type="protein sequence ID" value="ENSSDUP00000021929.1"/>
    <property type="gene ID" value="ENSSDUG00000015926.1"/>
</dbReference>
<dbReference type="GeneTree" id="ENSGT00940000159075"/>
<feature type="region of interest" description="Disordered" evidence="11">
    <location>
        <begin position="1396"/>
        <end position="1542"/>
    </location>
</feature>
<dbReference type="SUPFAM" id="SSF52540">
    <property type="entry name" value="P-loop containing nucleoside triphosphate hydrolases"/>
    <property type="match status" value="1"/>
</dbReference>
<feature type="domain" description="Kinesin motor" evidence="12">
    <location>
        <begin position="276"/>
        <end position="629"/>
    </location>
</feature>
<feature type="compositionally biased region" description="Polar residues" evidence="11">
    <location>
        <begin position="1570"/>
        <end position="1579"/>
    </location>
</feature>
<dbReference type="GO" id="GO:0008017">
    <property type="term" value="F:microtubule binding"/>
    <property type="evidence" value="ECO:0007669"/>
    <property type="project" value="InterPro"/>
</dbReference>
<dbReference type="Pfam" id="PF00225">
    <property type="entry name" value="Kinesin"/>
    <property type="match status" value="1"/>
</dbReference>
<feature type="region of interest" description="Disordered" evidence="11">
    <location>
        <begin position="1559"/>
        <end position="1626"/>
    </location>
</feature>
<dbReference type="InterPro" id="IPR001752">
    <property type="entry name" value="Kinesin_motor_dom"/>
</dbReference>
<evidence type="ECO:0000259" key="12">
    <source>
        <dbReference type="PROSITE" id="PS50067"/>
    </source>
</evidence>
<feature type="coiled-coil region" evidence="10">
    <location>
        <begin position="1679"/>
        <end position="1709"/>
    </location>
</feature>
<evidence type="ECO:0000313" key="13">
    <source>
        <dbReference type="Ensembl" id="ENSSDUP00000021929.1"/>
    </source>
</evidence>
<feature type="compositionally biased region" description="Low complexity" evidence="11">
    <location>
        <begin position="1582"/>
        <end position="1592"/>
    </location>
</feature>
<dbReference type="Gene3D" id="3.40.850.10">
    <property type="entry name" value="Kinesin motor domain"/>
    <property type="match status" value="1"/>
</dbReference>
<dbReference type="GO" id="GO:0005524">
    <property type="term" value="F:ATP binding"/>
    <property type="evidence" value="ECO:0007669"/>
    <property type="project" value="UniProtKB-UniRule"/>
</dbReference>
<dbReference type="PANTHER" id="PTHR21608:SF5">
    <property type="entry name" value="KINESIN FAMILY MEMBER 26AA"/>
    <property type="match status" value="1"/>
</dbReference>
<organism evidence="13 14">
    <name type="scientific">Seriola dumerili</name>
    <name type="common">Greater amberjack</name>
    <name type="synonym">Caranx dumerili</name>
    <dbReference type="NCBI Taxonomy" id="41447"/>
    <lineage>
        <taxon>Eukaryota</taxon>
        <taxon>Metazoa</taxon>
        <taxon>Chordata</taxon>
        <taxon>Craniata</taxon>
        <taxon>Vertebrata</taxon>
        <taxon>Euteleostomi</taxon>
        <taxon>Actinopterygii</taxon>
        <taxon>Neopterygii</taxon>
        <taxon>Teleostei</taxon>
        <taxon>Neoteleostei</taxon>
        <taxon>Acanthomorphata</taxon>
        <taxon>Carangaria</taxon>
        <taxon>Carangiformes</taxon>
        <taxon>Carangidae</taxon>
        <taxon>Seriola</taxon>
    </lineage>
</organism>
<evidence type="ECO:0000256" key="9">
    <source>
        <dbReference type="PROSITE-ProRule" id="PRU00283"/>
    </source>
</evidence>
<evidence type="ECO:0000256" key="11">
    <source>
        <dbReference type="SAM" id="MobiDB-lite"/>
    </source>
</evidence>
<dbReference type="InterPro" id="IPR027640">
    <property type="entry name" value="Kinesin-like_fam"/>
</dbReference>
<feature type="region of interest" description="Disordered" evidence="11">
    <location>
        <begin position="1345"/>
        <end position="1377"/>
    </location>
</feature>
<feature type="compositionally biased region" description="Polar residues" evidence="11">
    <location>
        <begin position="1073"/>
        <end position="1083"/>
    </location>
</feature>
<feature type="compositionally biased region" description="Basic and acidic residues" evidence="11">
    <location>
        <begin position="826"/>
        <end position="836"/>
    </location>
</feature>
<accession>A0A3B4UU73</accession>
<feature type="region of interest" description="Disordered" evidence="11">
    <location>
        <begin position="765"/>
        <end position="901"/>
    </location>
</feature>
<dbReference type="PROSITE" id="PS50067">
    <property type="entry name" value="KINESIN_MOTOR_2"/>
    <property type="match status" value="1"/>
</dbReference>
<feature type="region of interest" description="Disordered" evidence="11">
    <location>
        <begin position="629"/>
        <end position="688"/>
    </location>
</feature>
<evidence type="ECO:0000256" key="3">
    <source>
        <dbReference type="ARBA" id="ARBA00022553"/>
    </source>
</evidence>
<feature type="region of interest" description="Disordered" evidence="11">
    <location>
        <begin position="1"/>
        <end position="233"/>
    </location>
</feature>
<keyword evidence="5 9" id="KW-0547">Nucleotide-binding</keyword>
<feature type="compositionally biased region" description="Low complexity" evidence="11">
    <location>
        <begin position="1348"/>
        <end position="1374"/>
    </location>
</feature>
<reference evidence="13" key="1">
    <citation type="submission" date="2025-08" db="UniProtKB">
        <authorList>
            <consortium name="Ensembl"/>
        </authorList>
    </citation>
    <scope>IDENTIFICATION</scope>
</reference>
<feature type="region of interest" description="Disordered" evidence="11">
    <location>
        <begin position="435"/>
        <end position="461"/>
    </location>
</feature>
<protein>
    <submittedName>
        <fullName evidence="13">Kinesin family member 26A</fullName>
    </submittedName>
</protein>
<feature type="compositionally biased region" description="Low complexity" evidence="11">
    <location>
        <begin position="1489"/>
        <end position="1504"/>
    </location>
</feature>
<dbReference type="GO" id="GO:0005874">
    <property type="term" value="C:microtubule"/>
    <property type="evidence" value="ECO:0007669"/>
    <property type="project" value="UniProtKB-KW"/>
</dbReference>
<comment type="subcellular location">
    <subcellularLocation>
        <location evidence="1">Cytoplasm</location>
        <location evidence="1">Cytoskeleton</location>
    </subcellularLocation>
</comment>
<dbReference type="GO" id="GO:0003777">
    <property type="term" value="F:microtubule motor activity"/>
    <property type="evidence" value="ECO:0007669"/>
    <property type="project" value="InterPro"/>
</dbReference>